<gene>
    <name evidence="3" type="ORF">CCALI_02145</name>
</gene>
<dbReference type="GO" id="GO:0000166">
    <property type="term" value="F:nucleotide binding"/>
    <property type="evidence" value="ECO:0007669"/>
    <property type="project" value="InterPro"/>
</dbReference>
<organism evidence="3 4">
    <name type="scientific">Chthonomonas calidirosea (strain DSM 23976 / ICMP 18418 / T49)</name>
    <dbReference type="NCBI Taxonomy" id="1303518"/>
    <lineage>
        <taxon>Bacteria</taxon>
        <taxon>Bacillati</taxon>
        <taxon>Armatimonadota</taxon>
        <taxon>Chthonomonadia</taxon>
        <taxon>Chthonomonadales</taxon>
        <taxon>Chthonomonadaceae</taxon>
        <taxon>Chthonomonas</taxon>
    </lineage>
</organism>
<dbReference type="PATRIC" id="fig|1303518.3.peg.2221"/>
<dbReference type="InterPro" id="IPR055170">
    <property type="entry name" value="GFO_IDH_MocA-like_dom"/>
</dbReference>
<protein>
    <submittedName>
        <fullName evidence="3">Predicted dehydrogenases and related proteins</fullName>
    </submittedName>
</protein>
<dbReference type="eggNOG" id="COG0673">
    <property type="taxonomic scope" value="Bacteria"/>
</dbReference>
<dbReference type="Pfam" id="PF01408">
    <property type="entry name" value="GFO_IDH_MocA"/>
    <property type="match status" value="1"/>
</dbReference>
<dbReference type="PANTHER" id="PTHR43377">
    <property type="entry name" value="BILIVERDIN REDUCTASE A"/>
    <property type="match status" value="1"/>
</dbReference>
<dbReference type="Pfam" id="PF22725">
    <property type="entry name" value="GFO_IDH_MocA_C3"/>
    <property type="match status" value="1"/>
</dbReference>
<dbReference type="OrthoDB" id="7798185at2"/>
<name>S0EZ39_CHTCT</name>
<dbReference type="Gene3D" id="3.40.50.720">
    <property type="entry name" value="NAD(P)-binding Rossmann-like Domain"/>
    <property type="match status" value="1"/>
</dbReference>
<evidence type="ECO:0000259" key="2">
    <source>
        <dbReference type="Pfam" id="PF22725"/>
    </source>
</evidence>
<dbReference type="InParanoid" id="S0EZ39"/>
<dbReference type="SUPFAM" id="SSF55347">
    <property type="entry name" value="Glyceraldehyde-3-phosphate dehydrogenase-like, C-terminal domain"/>
    <property type="match status" value="1"/>
</dbReference>
<dbReference type="STRING" id="454171.CP488_01945"/>
<keyword evidence="4" id="KW-1185">Reference proteome</keyword>
<dbReference type="InterPro" id="IPR036291">
    <property type="entry name" value="NAD(P)-bd_dom_sf"/>
</dbReference>
<evidence type="ECO:0000313" key="3">
    <source>
        <dbReference type="EMBL" id="CCW35952.1"/>
    </source>
</evidence>
<dbReference type="InterPro" id="IPR000683">
    <property type="entry name" value="Gfo/Idh/MocA-like_OxRdtase_N"/>
</dbReference>
<dbReference type="RefSeq" id="WP_016483474.1">
    <property type="nucleotide sequence ID" value="NC_021487.1"/>
</dbReference>
<sequence>MTVASEGVAAKKVVRMGVIGAGNFASRRHIPDILKCPEARLEAFCRRDPEARARLAAFFHLPPERAYADWRQMLEEVPLDAVVIATPHALHYEQAKAALERGLHVLVEKPMAVRAVEAQELNALAEAKGLKLAVALNPPHWAHCHQIRRALHDERMGELEAASLFWCSSAEPLFGKAPLPENLPGVVPPSLFRADPNLTGGGYFIDGGSHLVSELLWTTGRRVKRVTAVADNYPSDMRISVSLELDNAAFANITTIGDSKFVNRRLRHIFACTGGTVTVNHWEFETSITLHEQQVRRFKEADMLPVEGPVANFVSAILGYGSLYSPGTHGADVVEVVEAVYRSLQTGKSITLPLTNAAEVSG</sequence>
<dbReference type="KEGG" id="ccz:CCALI_02145"/>
<proteinExistence type="predicted"/>
<feature type="domain" description="Gfo/Idh/MocA-like oxidoreductase N-terminal" evidence="1">
    <location>
        <begin position="14"/>
        <end position="135"/>
    </location>
</feature>
<evidence type="ECO:0000259" key="1">
    <source>
        <dbReference type="Pfam" id="PF01408"/>
    </source>
</evidence>
<dbReference type="AlphaFoldDB" id="S0EZ39"/>
<feature type="domain" description="GFO/IDH/MocA-like oxidoreductase" evidence="2">
    <location>
        <begin position="146"/>
        <end position="276"/>
    </location>
</feature>
<evidence type="ECO:0000313" key="4">
    <source>
        <dbReference type="Proteomes" id="UP000014227"/>
    </source>
</evidence>
<dbReference type="EMBL" id="HF951689">
    <property type="protein sequence ID" value="CCW35952.1"/>
    <property type="molecule type" value="Genomic_DNA"/>
</dbReference>
<dbReference type="Proteomes" id="UP000014227">
    <property type="component" value="Chromosome I"/>
</dbReference>
<dbReference type="InterPro" id="IPR051450">
    <property type="entry name" value="Gfo/Idh/MocA_Oxidoreductases"/>
</dbReference>
<dbReference type="Gene3D" id="3.30.360.10">
    <property type="entry name" value="Dihydrodipicolinate Reductase, domain 2"/>
    <property type="match status" value="1"/>
</dbReference>
<dbReference type="SUPFAM" id="SSF51735">
    <property type="entry name" value="NAD(P)-binding Rossmann-fold domains"/>
    <property type="match status" value="1"/>
</dbReference>
<dbReference type="PANTHER" id="PTHR43377:SF1">
    <property type="entry name" value="BILIVERDIN REDUCTASE A"/>
    <property type="match status" value="1"/>
</dbReference>
<dbReference type="HOGENOM" id="CLU_023194_1_2_0"/>
<reference evidence="4" key="1">
    <citation type="submission" date="2013-03" db="EMBL/GenBank/DDBJ databases">
        <title>Genome sequence of Chthonomonas calidirosea, the first sequenced genome from the Armatimonadetes phylum (formally candidate division OP10).</title>
        <authorList>
            <person name="Lee K.C.Y."/>
            <person name="Morgan X.C."/>
            <person name="Dunfield P.F."/>
            <person name="Tamas I."/>
            <person name="Houghton K.M."/>
            <person name="Vyssotski M."/>
            <person name="Ryan J.L.J."/>
            <person name="Lagutin K."/>
            <person name="McDonald I.R."/>
            <person name="Stott M.B."/>
        </authorList>
    </citation>
    <scope>NUCLEOTIDE SEQUENCE [LARGE SCALE GENOMIC DNA]</scope>
    <source>
        <strain evidence="4">DSM 23976 / ICMP 18418 / T49</strain>
    </source>
</reference>
<accession>S0EZ39</accession>